<dbReference type="Proteomes" id="UP001057877">
    <property type="component" value="Chromosome"/>
</dbReference>
<evidence type="ECO:0000259" key="1">
    <source>
        <dbReference type="PROSITE" id="PS51704"/>
    </source>
</evidence>
<dbReference type="SUPFAM" id="SSF51695">
    <property type="entry name" value="PLC-like phosphodiesterases"/>
    <property type="match status" value="1"/>
</dbReference>
<keyword evidence="3" id="KW-1185">Reference proteome</keyword>
<reference evidence="2" key="1">
    <citation type="submission" date="2022-01" db="EMBL/GenBank/DDBJ databases">
        <title>Paenibacillus spongiae sp. nov., isolated from marine sponge.</title>
        <authorList>
            <person name="Li Z."/>
            <person name="Zhang M."/>
        </authorList>
    </citation>
    <scope>NUCLEOTIDE SEQUENCE</scope>
    <source>
        <strain evidence="2">PHS-Z3</strain>
    </source>
</reference>
<dbReference type="PANTHER" id="PTHR46211">
    <property type="entry name" value="GLYCEROPHOSPHORYL DIESTER PHOSPHODIESTERASE"/>
    <property type="match status" value="1"/>
</dbReference>
<dbReference type="Gene3D" id="3.20.20.190">
    <property type="entry name" value="Phosphatidylinositol (PI) phosphodiesterase"/>
    <property type="match status" value="1"/>
</dbReference>
<dbReference type="InterPro" id="IPR030395">
    <property type="entry name" value="GP_PDE_dom"/>
</dbReference>
<dbReference type="EMBL" id="CP091430">
    <property type="protein sequence ID" value="UVI32900.1"/>
    <property type="molecule type" value="Genomic_DNA"/>
</dbReference>
<dbReference type="InterPro" id="IPR017946">
    <property type="entry name" value="PLC-like_Pdiesterase_TIM-brl"/>
</dbReference>
<evidence type="ECO:0000313" key="2">
    <source>
        <dbReference type="EMBL" id="UVI32900.1"/>
    </source>
</evidence>
<dbReference type="Pfam" id="PF03009">
    <property type="entry name" value="GDPD"/>
    <property type="match status" value="1"/>
</dbReference>
<accession>A0ABY5SHF7</accession>
<dbReference type="PROSITE" id="PS51704">
    <property type="entry name" value="GP_PDE"/>
    <property type="match status" value="1"/>
</dbReference>
<organism evidence="2 3">
    <name type="scientific">Paenibacillus spongiae</name>
    <dbReference type="NCBI Taxonomy" id="2909671"/>
    <lineage>
        <taxon>Bacteria</taxon>
        <taxon>Bacillati</taxon>
        <taxon>Bacillota</taxon>
        <taxon>Bacilli</taxon>
        <taxon>Bacillales</taxon>
        <taxon>Paenibacillaceae</taxon>
        <taxon>Paenibacillus</taxon>
    </lineage>
</organism>
<feature type="domain" description="GP-PDE" evidence="1">
    <location>
        <begin position="2"/>
        <end position="239"/>
    </location>
</feature>
<dbReference type="PANTHER" id="PTHR46211:SF1">
    <property type="entry name" value="GLYCEROPHOSPHODIESTER PHOSPHODIESTERASE, CYTOPLASMIC"/>
    <property type="match status" value="1"/>
</dbReference>
<gene>
    <name evidence="2" type="ORF">L1F29_14155</name>
</gene>
<proteinExistence type="predicted"/>
<sequence length="246" mass="27564">MTTIVAHRGWSGAAPENTLAAFKLALSDADIACIELDVHLSKDGVPVVIHDHTLDRTTNGTGFVQSLTYEELRSLDAGSWYAPQYHDEKLPTLEEVLLLTKGRCRLAVELKKIGNMYEGIEQKVIDLILRYEMKEQVVLSSFDHDSMKKVNEIDSSFMTGLIFLGNPTLLLEQLQYTGARSISIHHAFITKALMDQMTEHGIDVGVWTVDDTAIMARMMDLYPAARITTNYPDRLLNLIRGEAALR</sequence>
<evidence type="ECO:0000313" key="3">
    <source>
        <dbReference type="Proteomes" id="UP001057877"/>
    </source>
</evidence>
<protein>
    <submittedName>
        <fullName evidence="2">Glycerophosphodiester phosphodiesterase</fullName>
    </submittedName>
</protein>
<name>A0ABY5SHF7_9BACL</name>
<dbReference type="RefSeq" id="WP_258388951.1">
    <property type="nucleotide sequence ID" value="NZ_CP091430.1"/>
</dbReference>